<dbReference type="Proteomes" id="UP001595443">
    <property type="component" value="Unassembled WGS sequence"/>
</dbReference>
<evidence type="ECO:0000256" key="1">
    <source>
        <dbReference type="ARBA" id="ARBA00004953"/>
    </source>
</evidence>
<dbReference type="PROSITE" id="PS51014">
    <property type="entry name" value="COBK_CBIJ"/>
    <property type="match status" value="1"/>
</dbReference>
<evidence type="ECO:0000256" key="2">
    <source>
        <dbReference type="ARBA" id="ARBA00022573"/>
    </source>
</evidence>
<dbReference type="PANTHER" id="PTHR36925">
    <property type="entry name" value="COBALT-PRECORRIN-6A REDUCTASE"/>
    <property type="match status" value="1"/>
</dbReference>
<evidence type="ECO:0000256" key="3">
    <source>
        <dbReference type="ARBA" id="ARBA00023002"/>
    </source>
</evidence>
<evidence type="ECO:0000313" key="4">
    <source>
        <dbReference type="EMBL" id="MFC2969093.1"/>
    </source>
</evidence>
<evidence type="ECO:0000313" key="5">
    <source>
        <dbReference type="Proteomes" id="UP001595443"/>
    </source>
</evidence>
<dbReference type="RefSeq" id="WP_377833800.1">
    <property type="nucleotide sequence ID" value="NZ_JBHRSK010000010.1"/>
</dbReference>
<accession>A0ABV7AJG6</accession>
<dbReference type="GO" id="GO:0016491">
    <property type="term" value="F:oxidoreductase activity"/>
    <property type="evidence" value="ECO:0007669"/>
    <property type="project" value="UniProtKB-KW"/>
</dbReference>
<keyword evidence="3 4" id="KW-0560">Oxidoreductase</keyword>
<dbReference type="PANTHER" id="PTHR36925:SF1">
    <property type="entry name" value="COBALT-PRECORRIN-6A REDUCTASE"/>
    <property type="match status" value="1"/>
</dbReference>
<proteinExistence type="predicted"/>
<dbReference type="EMBL" id="JBHRSK010000010">
    <property type="protein sequence ID" value="MFC2969093.1"/>
    <property type="molecule type" value="Genomic_DNA"/>
</dbReference>
<dbReference type="NCBIfam" id="NF005968">
    <property type="entry name" value="PRK08057.1-2"/>
    <property type="match status" value="1"/>
</dbReference>
<organism evidence="4 5">
    <name type="scientific">Acidimangrovimonas pyrenivorans</name>
    <dbReference type="NCBI Taxonomy" id="2030798"/>
    <lineage>
        <taxon>Bacteria</taxon>
        <taxon>Pseudomonadati</taxon>
        <taxon>Pseudomonadota</taxon>
        <taxon>Alphaproteobacteria</taxon>
        <taxon>Rhodobacterales</taxon>
        <taxon>Paracoccaceae</taxon>
        <taxon>Acidimangrovimonas</taxon>
    </lineage>
</organism>
<dbReference type="InterPro" id="IPR003723">
    <property type="entry name" value="Precorrin-6x_reduct"/>
</dbReference>
<comment type="caution">
    <text evidence="4">The sequence shown here is derived from an EMBL/GenBank/DDBJ whole genome shotgun (WGS) entry which is preliminary data.</text>
</comment>
<dbReference type="NCBIfam" id="TIGR00715">
    <property type="entry name" value="precor6x_red"/>
    <property type="match status" value="1"/>
</dbReference>
<comment type="pathway">
    <text evidence="1">Cofactor biosynthesis; adenosylcobalamin biosynthesis.</text>
</comment>
<protein>
    <submittedName>
        <fullName evidence="4">Cobalt-precorrin-6A reductase</fullName>
        <ecNumber evidence="4">1.3.1.106</ecNumber>
    </submittedName>
</protein>
<reference evidence="5" key="1">
    <citation type="journal article" date="2019" name="Int. J. Syst. Evol. Microbiol.">
        <title>The Global Catalogue of Microorganisms (GCM) 10K type strain sequencing project: providing services to taxonomists for standard genome sequencing and annotation.</title>
        <authorList>
            <consortium name="The Broad Institute Genomics Platform"/>
            <consortium name="The Broad Institute Genome Sequencing Center for Infectious Disease"/>
            <person name="Wu L."/>
            <person name="Ma J."/>
        </authorList>
    </citation>
    <scope>NUCLEOTIDE SEQUENCE [LARGE SCALE GENOMIC DNA]</scope>
    <source>
        <strain evidence="5">KCTC 62192</strain>
    </source>
</reference>
<name>A0ABV7AJG6_9RHOB</name>
<keyword evidence="2" id="KW-0169">Cobalamin biosynthesis</keyword>
<keyword evidence="5" id="KW-1185">Reference proteome</keyword>
<dbReference type="EC" id="1.3.1.106" evidence="4"/>
<sequence>MTRFLLLGGTTEARHLAGAVAEQGLDAVYSYAGRTGAPAAQPLPTRVGGFGGVAGLAAYLRAENITHVVDATHPFAARISANAVAACRQTGTALCAFERAPWRAGPGDRWTHVPDIAGAVAALPAAPARIFLAIGRQNLADFAARPAHHYLLRLVDAPDAPLPLSRAEAVIARGPFTEAQDRTLLAARRIALVVAKNAGGDGARAKLDAARALGLPVILIDRPAVPQRPVVDDVAAVMGWLGHAPSA</sequence>
<dbReference type="Pfam" id="PF02571">
    <property type="entry name" value="CbiJ"/>
    <property type="match status" value="1"/>
</dbReference>
<gene>
    <name evidence="4" type="ORF">ACFOES_13385</name>
</gene>